<evidence type="ECO:0000313" key="1">
    <source>
        <dbReference type="EMBL" id="EOA12666.1"/>
    </source>
</evidence>
<proteinExistence type="predicted"/>
<dbReference type="KEGG" id="crb:17876427"/>
<gene>
    <name evidence="1" type="ORF">CARUB_v10027780mg</name>
</gene>
<reference evidence="2" key="1">
    <citation type="journal article" date="2013" name="Nat. Genet.">
        <title>The Capsella rubella genome and the genomic consequences of rapid mating system evolution.</title>
        <authorList>
            <person name="Slotte T."/>
            <person name="Hazzouri K.M."/>
            <person name="Agren J.A."/>
            <person name="Koenig D."/>
            <person name="Maumus F."/>
            <person name="Guo Y.L."/>
            <person name="Steige K."/>
            <person name="Platts A.E."/>
            <person name="Escobar J.S."/>
            <person name="Newman L.K."/>
            <person name="Wang W."/>
            <person name="Mandakova T."/>
            <person name="Vello E."/>
            <person name="Smith L.M."/>
            <person name="Henz S.R."/>
            <person name="Steffen J."/>
            <person name="Takuno S."/>
            <person name="Brandvain Y."/>
            <person name="Coop G."/>
            <person name="Andolfatto P."/>
            <person name="Hu T.T."/>
            <person name="Blanchette M."/>
            <person name="Clark R.M."/>
            <person name="Quesneville H."/>
            <person name="Nordborg M."/>
            <person name="Gaut B.S."/>
            <person name="Lysak M.A."/>
            <person name="Jenkins J."/>
            <person name="Grimwood J."/>
            <person name="Chapman J."/>
            <person name="Prochnik S."/>
            <person name="Shu S."/>
            <person name="Rokhsar D."/>
            <person name="Schmutz J."/>
            <person name="Weigel D."/>
            <person name="Wright S.I."/>
        </authorList>
    </citation>
    <scope>NUCLEOTIDE SEQUENCE [LARGE SCALE GENOMIC DNA]</scope>
    <source>
        <strain evidence="2">cv. Monte Gargano</strain>
    </source>
</reference>
<accession>R0EV20</accession>
<dbReference type="EMBL" id="KB870812">
    <property type="protein sequence ID" value="EOA12666.1"/>
    <property type="molecule type" value="Genomic_DNA"/>
</dbReference>
<protein>
    <submittedName>
        <fullName evidence="1">Uncharacterized protein</fullName>
    </submittedName>
</protein>
<sequence>MTDVNNLREYKKTFRSYDHYVNGKISWKAFGYSGLRKRSTRITKSEIDKIFVELGTRGGDRVFRAYMFSGNHPIRPSILVTHKPKDVVNVKLLQKEVVVNVPNEKKIHENQPQIPKQPLENIKINEDSVVIEYADDKEFELC</sequence>
<evidence type="ECO:0000313" key="2">
    <source>
        <dbReference type="Proteomes" id="UP000029121"/>
    </source>
</evidence>
<keyword evidence="2" id="KW-1185">Reference proteome</keyword>
<dbReference type="OrthoDB" id="1093567at2759"/>
<dbReference type="Proteomes" id="UP000029121">
    <property type="component" value="Unassembled WGS sequence"/>
</dbReference>
<name>R0EV20_9BRAS</name>
<dbReference type="STRING" id="81985.R0EV20"/>
<organism evidence="1 2">
    <name type="scientific">Capsella rubella</name>
    <dbReference type="NCBI Taxonomy" id="81985"/>
    <lineage>
        <taxon>Eukaryota</taxon>
        <taxon>Viridiplantae</taxon>
        <taxon>Streptophyta</taxon>
        <taxon>Embryophyta</taxon>
        <taxon>Tracheophyta</taxon>
        <taxon>Spermatophyta</taxon>
        <taxon>Magnoliopsida</taxon>
        <taxon>eudicotyledons</taxon>
        <taxon>Gunneridae</taxon>
        <taxon>Pentapetalae</taxon>
        <taxon>rosids</taxon>
        <taxon>malvids</taxon>
        <taxon>Brassicales</taxon>
        <taxon>Brassicaceae</taxon>
        <taxon>Camelineae</taxon>
        <taxon>Capsella</taxon>
    </lineage>
</organism>
<dbReference type="AlphaFoldDB" id="R0EV20"/>